<evidence type="ECO:0000313" key="4">
    <source>
        <dbReference type="EMBL" id="PRM87793.1"/>
    </source>
</evidence>
<keyword evidence="1" id="KW-0732">Signal</keyword>
<keyword evidence="2" id="KW-0175">Coiled coil</keyword>
<dbReference type="RefSeq" id="WP_105909215.1">
    <property type="nucleotide sequence ID" value="NZ_NXGJ01000006.1"/>
</dbReference>
<feature type="domain" description="M23ase beta-sheet core" evidence="3">
    <location>
        <begin position="326"/>
        <end position="407"/>
    </location>
</feature>
<evidence type="ECO:0000256" key="2">
    <source>
        <dbReference type="SAM" id="Coils"/>
    </source>
</evidence>
<dbReference type="SUPFAM" id="SSF51261">
    <property type="entry name" value="Duplicated hybrid motif"/>
    <property type="match status" value="1"/>
</dbReference>
<dbReference type="Gene3D" id="2.70.70.10">
    <property type="entry name" value="Glucose Permease (Domain IIA)"/>
    <property type="match status" value="1"/>
</dbReference>
<dbReference type="AlphaFoldDB" id="A0A2S9SMK4"/>
<feature type="coiled-coil region" evidence="2">
    <location>
        <begin position="143"/>
        <end position="258"/>
    </location>
</feature>
<dbReference type="EMBL" id="NXGJ01000006">
    <property type="protein sequence ID" value="PRM87793.1"/>
    <property type="molecule type" value="Genomic_DNA"/>
</dbReference>
<feature type="coiled-coil region" evidence="2">
    <location>
        <begin position="45"/>
        <end position="107"/>
    </location>
</feature>
<evidence type="ECO:0000259" key="3">
    <source>
        <dbReference type="Pfam" id="PF01551"/>
    </source>
</evidence>
<dbReference type="Pfam" id="PF01551">
    <property type="entry name" value="Peptidase_M23"/>
    <property type="match status" value="1"/>
</dbReference>
<dbReference type="PANTHER" id="PTHR21666:SF289">
    <property type="entry name" value="L-ALA--D-GLU ENDOPEPTIDASE"/>
    <property type="match status" value="1"/>
</dbReference>
<dbReference type="PANTHER" id="PTHR21666">
    <property type="entry name" value="PEPTIDASE-RELATED"/>
    <property type="match status" value="1"/>
</dbReference>
<reference evidence="4 5" key="1">
    <citation type="submission" date="2017-09" db="EMBL/GenBank/DDBJ databases">
        <title>Reassesment of A. cryaerophilus.</title>
        <authorList>
            <person name="Perez-Cataluna A."/>
            <person name="Collado L."/>
            <person name="Salgado O."/>
            <person name="Lefinanco V."/>
            <person name="Figueras M.J."/>
        </authorList>
    </citation>
    <scope>NUCLEOTIDE SEQUENCE [LARGE SCALE GENOMIC DNA]</scope>
    <source>
        <strain evidence="4 5">LMG 9861</strain>
    </source>
</reference>
<dbReference type="CDD" id="cd12797">
    <property type="entry name" value="M23_peptidase"/>
    <property type="match status" value="1"/>
</dbReference>
<evidence type="ECO:0000256" key="1">
    <source>
        <dbReference type="ARBA" id="ARBA00022729"/>
    </source>
</evidence>
<dbReference type="GO" id="GO:0004222">
    <property type="term" value="F:metalloendopeptidase activity"/>
    <property type="evidence" value="ECO:0007669"/>
    <property type="project" value="TreeGrafter"/>
</dbReference>
<evidence type="ECO:0000313" key="5">
    <source>
        <dbReference type="Proteomes" id="UP000239065"/>
    </source>
</evidence>
<dbReference type="InterPro" id="IPR016047">
    <property type="entry name" value="M23ase_b-sheet_dom"/>
</dbReference>
<accession>A0A2S9SMK4</accession>
<sequence>MIRLIFSLFLIPIFIFASTIDTKIAQNQKILDSSKKNKDNTTVKIKEIADKIEASNTNLSKLEEDIIKINEDIEQHQKLLESSQSKLNNLQAKSSDLIKEKNSSEEEIINTIVEQFSTSLALQLASKESLQELIDNEMFNLLSTNAKQKVLKLNENYNRLTENTKANQQEINKLNSYIKDRLKTKENYKALQIKHTKSLENLEKEHKLYQAELKKVIEQQDSLSKILSDLKIVKQQELKKAQEQKEEYNQQAQTTNVRNQKYAKDLNLDVKKVGSSTDGVQIVKYKGAKTIAPLKSFKIVKNFGTYYDPVYKIKLFNESIVLQSNEKDSKVVAVLNGKIVYAKKNAGMLENVVIIQHEGGIHTVYSHLDDIAPTLVVGKWVQKGSVVGRVNENLTFQVTKDSSHIDPRDLFSI</sequence>
<comment type="caution">
    <text evidence="4">The sequence shown here is derived from an EMBL/GenBank/DDBJ whole genome shotgun (WGS) entry which is preliminary data.</text>
</comment>
<dbReference type="InterPro" id="IPR050570">
    <property type="entry name" value="Cell_wall_metabolism_enzyme"/>
</dbReference>
<proteinExistence type="predicted"/>
<organism evidence="4 5">
    <name type="scientific">Aliarcobacter cryaerophilus</name>
    <dbReference type="NCBI Taxonomy" id="28198"/>
    <lineage>
        <taxon>Bacteria</taxon>
        <taxon>Pseudomonadati</taxon>
        <taxon>Campylobacterota</taxon>
        <taxon>Epsilonproteobacteria</taxon>
        <taxon>Campylobacterales</taxon>
        <taxon>Arcobacteraceae</taxon>
        <taxon>Aliarcobacter</taxon>
    </lineage>
</organism>
<dbReference type="InterPro" id="IPR011055">
    <property type="entry name" value="Dup_hybrid_motif"/>
</dbReference>
<name>A0A2S9SMK4_9BACT</name>
<dbReference type="Proteomes" id="UP000239065">
    <property type="component" value="Unassembled WGS sequence"/>
</dbReference>
<protein>
    <submittedName>
        <fullName evidence="4">Peptidase M23</fullName>
    </submittedName>
</protein>
<gene>
    <name evidence="4" type="ORF">CJ669_06370</name>
</gene>